<keyword evidence="1" id="KW-0732">Signal</keyword>
<dbReference type="InterPro" id="IPR013097">
    <property type="entry name" value="Dabb"/>
</dbReference>
<dbReference type="Pfam" id="PF07876">
    <property type="entry name" value="Dabb"/>
    <property type="match status" value="1"/>
</dbReference>
<sequence length="134" mass="14992">MKRRSFIRRTGHVAVAAVAGSTLAGCGGATNDSLRAGEVLHTVIFDLKHPAGSPEAKKFLEDGTRILTAIPGVRNFQALRQNSPKNDYTYGFLMKFDSQAEFDAYTAHPDHCRFVKERWETEVTRFQESDFITP</sequence>
<dbReference type="PROSITE" id="PS51257">
    <property type="entry name" value="PROKAR_LIPOPROTEIN"/>
    <property type="match status" value="1"/>
</dbReference>
<dbReference type="EMBL" id="RQYS01000052">
    <property type="protein sequence ID" value="RRD59135.1"/>
    <property type="molecule type" value="Genomic_DNA"/>
</dbReference>
<organism evidence="3 4">
    <name type="scientific">Tannerella forsythia</name>
    <name type="common">Bacteroides forsythus</name>
    <dbReference type="NCBI Taxonomy" id="28112"/>
    <lineage>
        <taxon>Bacteria</taxon>
        <taxon>Pseudomonadati</taxon>
        <taxon>Bacteroidota</taxon>
        <taxon>Bacteroidia</taxon>
        <taxon>Bacteroidales</taxon>
        <taxon>Tannerellaceae</taxon>
        <taxon>Tannerella</taxon>
    </lineage>
</organism>
<dbReference type="SUPFAM" id="SSF54909">
    <property type="entry name" value="Dimeric alpha+beta barrel"/>
    <property type="match status" value="1"/>
</dbReference>
<evidence type="ECO:0000313" key="4">
    <source>
        <dbReference type="Proteomes" id="UP000278609"/>
    </source>
</evidence>
<reference evidence="3 4" key="1">
    <citation type="submission" date="2018-11" db="EMBL/GenBank/DDBJ databases">
        <title>Genomes From Bacteria Associated with the Canine Oral Cavity: a Test Case for Automated Genome-Based Taxonomic Assignment.</title>
        <authorList>
            <person name="Coil D.A."/>
            <person name="Jospin G."/>
            <person name="Darling A.E."/>
            <person name="Wallis C."/>
            <person name="Davis I.J."/>
            <person name="Harris S."/>
            <person name="Eisen J.A."/>
            <person name="Holcombe L.J."/>
            <person name="O'Flynn C."/>
        </authorList>
    </citation>
    <scope>NUCLEOTIDE SEQUENCE [LARGE SCALE GENOMIC DNA]</scope>
    <source>
        <strain evidence="3 4">OH2617_COT-023</strain>
    </source>
</reference>
<dbReference type="InterPro" id="IPR011008">
    <property type="entry name" value="Dimeric_a/b-barrel"/>
</dbReference>
<name>A0A3P1XL09_TANFO</name>
<accession>A0A3P1XL09</accession>
<dbReference type="RefSeq" id="WP_124752280.1">
    <property type="nucleotide sequence ID" value="NZ_RQYS01000052.1"/>
</dbReference>
<dbReference type="Proteomes" id="UP000278609">
    <property type="component" value="Unassembled WGS sequence"/>
</dbReference>
<comment type="caution">
    <text evidence="3">The sequence shown here is derived from an EMBL/GenBank/DDBJ whole genome shotgun (WGS) entry which is preliminary data.</text>
</comment>
<feature type="signal peptide" evidence="1">
    <location>
        <begin position="1"/>
        <end position="24"/>
    </location>
</feature>
<dbReference type="OrthoDB" id="9808130at2"/>
<feature type="domain" description="Stress-response A/B barrel" evidence="2">
    <location>
        <begin position="39"/>
        <end position="131"/>
    </location>
</feature>
<protein>
    <submittedName>
        <fullName evidence="3">Dabb family protein</fullName>
    </submittedName>
</protein>
<feature type="chain" id="PRO_5017974711" evidence="1">
    <location>
        <begin position="25"/>
        <end position="134"/>
    </location>
</feature>
<dbReference type="SMART" id="SM00886">
    <property type="entry name" value="Dabb"/>
    <property type="match status" value="1"/>
</dbReference>
<evidence type="ECO:0000256" key="1">
    <source>
        <dbReference type="SAM" id="SignalP"/>
    </source>
</evidence>
<dbReference type="AlphaFoldDB" id="A0A3P1XL09"/>
<proteinExistence type="predicted"/>
<dbReference type="PROSITE" id="PS51502">
    <property type="entry name" value="S_R_A_B_BARREL"/>
    <property type="match status" value="1"/>
</dbReference>
<dbReference type="Gene3D" id="3.30.70.100">
    <property type="match status" value="1"/>
</dbReference>
<evidence type="ECO:0000259" key="2">
    <source>
        <dbReference type="PROSITE" id="PS51502"/>
    </source>
</evidence>
<gene>
    <name evidence="3" type="ORF">EII40_10975</name>
</gene>
<evidence type="ECO:0000313" key="3">
    <source>
        <dbReference type="EMBL" id="RRD59135.1"/>
    </source>
</evidence>